<evidence type="ECO:0000256" key="2">
    <source>
        <dbReference type="ARBA" id="ARBA00009298"/>
    </source>
</evidence>
<keyword evidence="10" id="KW-1185">Reference proteome</keyword>
<comment type="subcellular location">
    <subcellularLocation>
        <location evidence="1">Cell membrane</location>
        <topology evidence="1">Multi-pass membrane protein</topology>
    </subcellularLocation>
</comment>
<keyword evidence="6 7" id="KW-0472">Membrane</keyword>
<dbReference type="PANTHER" id="PTHR33778:SF1">
    <property type="entry name" value="MAGNESIUM TRANSPORTER YHID-RELATED"/>
    <property type="match status" value="1"/>
</dbReference>
<name>A0ABW3DET8_9BACL</name>
<evidence type="ECO:0000256" key="1">
    <source>
        <dbReference type="ARBA" id="ARBA00004651"/>
    </source>
</evidence>
<comment type="similarity">
    <text evidence="2">Belongs to the MgtC/SapB family.</text>
</comment>
<feature type="transmembrane region" description="Helical" evidence="7">
    <location>
        <begin position="76"/>
        <end position="92"/>
    </location>
</feature>
<dbReference type="Proteomes" id="UP001597120">
    <property type="component" value="Unassembled WGS sequence"/>
</dbReference>
<evidence type="ECO:0000256" key="7">
    <source>
        <dbReference type="SAM" id="Phobius"/>
    </source>
</evidence>
<dbReference type="InterPro" id="IPR003416">
    <property type="entry name" value="MgtC/SapB/SrpB/YhiD_fam"/>
</dbReference>
<feature type="transmembrane region" description="Helical" evidence="7">
    <location>
        <begin position="122"/>
        <end position="143"/>
    </location>
</feature>
<evidence type="ECO:0000256" key="6">
    <source>
        <dbReference type="ARBA" id="ARBA00023136"/>
    </source>
</evidence>
<comment type="caution">
    <text evidence="9">The sequence shown here is derived from an EMBL/GenBank/DDBJ whole genome shotgun (WGS) entry which is preliminary data.</text>
</comment>
<dbReference type="PANTHER" id="PTHR33778">
    <property type="entry name" value="PROTEIN MGTC"/>
    <property type="match status" value="1"/>
</dbReference>
<accession>A0ABW3DET8</accession>
<dbReference type="RefSeq" id="WP_144938949.1">
    <property type="nucleotide sequence ID" value="NZ_JBHTIU010000073.1"/>
</dbReference>
<dbReference type="Pfam" id="PF02308">
    <property type="entry name" value="MgtC"/>
    <property type="match status" value="1"/>
</dbReference>
<keyword evidence="3" id="KW-1003">Cell membrane</keyword>
<feature type="transmembrane region" description="Helical" evidence="7">
    <location>
        <begin position="99"/>
        <end position="116"/>
    </location>
</feature>
<evidence type="ECO:0000259" key="8">
    <source>
        <dbReference type="Pfam" id="PF02308"/>
    </source>
</evidence>
<feature type="transmembrane region" description="Helical" evidence="7">
    <location>
        <begin position="12"/>
        <end position="29"/>
    </location>
</feature>
<evidence type="ECO:0000256" key="3">
    <source>
        <dbReference type="ARBA" id="ARBA00022475"/>
    </source>
</evidence>
<reference evidence="10" key="1">
    <citation type="journal article" date="2019" name="Int. J. Syst. Evol. Microbiol.">
        <title>The Global Catalogue of Microorganisms (GCM) 10K type strain sequencing project: providing services to taxonomists for standard genome sequencing and annotation.</title>
        <authorList>
            <consortium name="The Broad Institute Genomics Platform"/>
            <consortium name="The Broad Institute Genome Sequencing Center for Infectious Disease"/>
            <person name="Wu L."/>
            <person name="Ma J."/>
        </authorList>
    </citation>
    <scope>NUCLEOTIDE SEQUENCE [LARGE SCALE GENOMIC DNA]</scope>
    <source>
        <strain evidence="10">CCUG 57263</strain>
    </source>
</reference>
<dbReference type="EMBL" id="JBHTIU010000073">
    <property type="protein sequence ID" value="MFD0871086.1"/>
    <property type="molecule type" value="Genomic_DNA"/>
</dbReference>
<dbReference type="InterPro" id="IPR049177">
    <property type="entry name" value="MgtC_SapB_SrpB_YhiD_N"/>
</dbReference>
<evidence type="ECO:0000256" key="5">
    <source>
        <dbReference type="ARBA" id="ARBA00022989"/>
    </source>
</evidence>
<feature type="domain" description="MgtC/SapB/SrpB/YhiD N-terminal" evidence="8">
    <location>
        <begin position="16"/>
        <end position="145"/>
    </location>
</feature>
<evidence type="ECO:0000256" key="4">
    <source>
        <dbReference type="ARBA" id="ARBA00022692"/>
    </source>
</evidence>
<keyword evidence="5 7" id="KW-1133">Transmembrane helix</keyword>
<organism evidence="9 10">
    <name type="scientific">Paenibacillus residui</name>
    <dbReference type="NCBI Taxonomy" id="629724"/>
    <lineage>
        <taxon>Bacteria</taxon>
        <taxon>Bacillati</taxon>
        <taxon>Bacillota</taxon>
        <taxon>Bacilli</taxon>
        <taxon>Bacillales</taxon>
        <taxon>Paenibacillaceae</taxon>
        <taxon>Paenibacillus</taxon>
    </lineage>
</organism>
<protein>
    <submittedName>
        <fullName evidence="9">MgtC/SapB family protein</fullName>
    </submittedName>
</protein>
<dbReference type="PRINTS" id="PR01837">
    <property type="entry name" value="MGTCSAPBPROT"/>
</dbReference>
<gene>
    <name evidence="9" type="ORF">ACFQ03_18255</name>
</gene>
<evidence type="ECO:0000313" key="9">
    <source>
        <dbReference type="EMBL" id="MFD0871086.1"/>
    </source>
</evidence>
<proteinExistence type="inferred from homology"/>
<keyword evidence="4 7" id="KW-0812">Transmembrane</keyword>
<feature type="transmembrane region" description="Helical" evidence="7">
    <location>
        <begin position="41"/>
        <end position="64"/>
    </location>
</feature>
<evidence type="ECO:0000313" key="10">
    <source>
        <dbReference type="Proteomes" id="UP001597120"/>
    </source>
</evidence>
<sequence>MVDPWHIEPLDLTIRLVLALLLGGLIGLEREKNNHPAGLRTHILVCVGSALLMLLSMYGFSAFVDEGNVRLDPARLAAQVIPGIGFLGAGTIIRNGFSITGLTTAASLWVAAAIGLSVGAGFYYAAFLSTAVVLISLWTLNIVEKKYFENRRTYWLKLVTNQKHGTLTHISSNLERKGITIRQISMEENDWESEENAEKHERLTLSILIRVSKPSLLITITEEMKLLPGIEKVSVESA</sequence>